<dbReference type="Proteomes" id="UP000678393">
    <property type="component" value="Unassembled WGS sequence"/>
</dbReference>
<gene>
    <name evidence="1" type="ORF">CUNI_LOCUS16161</name>
</gene>
<dbReference type="EMBL" id="CAJHNH020004134">
    <property type="protein sequence ID" value="CAG5130603.1"/>
    <property type="molecule type" value="Genomic_DNA"/>
</dbReference>
<evidence type="ECO:0000313" key="1">
    <source>
        <dbReference type="EMBL" id="CAG5130603.1"/>
    </source>
</evidence>
<name>A0A8S3ZM50_9EUPU</name>
<evidence type="ECO:0000313" key="2">
    <source>
        <dbReference type="Proteomes" id="UP000678393"/>
    </source>
</evidence>
<accession>A0A8S3ZM50</accession>
<dbReference type="OrthoDB" id="6082320at2759"/>
<sequence length="174" mass="20315">KILFLLPEIVHKRWMFHSIGRVIKKLLHPGNSLQLRRHGVRFFLIWYQCLQDNASEECHQIFYNLVPGLSHKGHDLLTLMTDNITSADNIGGIIAAGEITAILPGQAEKLPENLTKYFLDSLLNYMVSEVIKVEWTNKGMREQSFEFLFNKFKVKYLHWLLPDFVCRDIFDPVQ</sequence>
<organism evidence="1 2">
    <name type="scientific">Candidula unifasciata</name>
    <dbReference type="NCBI Taxonomy" id="100452"/>
    <lineage>
        <taxon>Eukaryota</taxon>
        <taxon>Metazoa</taxon>
        <taxon>Spiralia</taxon>
        <taxon>Lophotrochozoa</taxon>
        <taxon>Mollusca</taxon>
        <taxon>Gastropoda</taxon>
        <taxon>Heterobranchia</taxon>
        <taxon>Euthyneura</taxon>
        <taxon>Panpulmonata</taxon>
        <taxon>Eupulmonata</taxon>
        <taxon>Stylommatophora</taxon>
        <taxon>Helicina</taxon>
        <taxon>Helicoidea</taxon>
        <taxon>Geomitridae</taxon>
        <taxon>Candidula</taxon>
    </lineage>
</organism>
<dbReference type="PANTHER" id="PTHR10063">
    <property type="entry name" value="TUBERIN"/>
    <property type="match status" value="1"/>
</dbReference>
<dbReference type="PANTHER" id="PTHR10063:SF11">
    <property type="entry name" value="RHO GTPASE-ACTIVATING PROTEIN CG5521-RELATED"/>
    <property type="match status" value="1"/>
</dbReference>
<feature type="non-terminal residue" evidence="1">
    <location>
        <position position="1"/>
    </location>
</feature>
<dbReference type="InterPro" id="IPR027107">
    <property type="entry name" value="Tuberin/Ral-act_asu"/>
</dbReference>
<comment type="caution">
    <text evidence="1">The sequence shown here is derived from an EMBL/GenBank/DDBJ whole genome shotgun (WGS) entry which is preliminary data.</text>
</comment>
<keyword evidence="2" id="KW-1185">Reference proteome</keyword>
<dbReference type="GO" id="GO:0005096">
    <property type="term" value="F:GTPase activator activity"/>
    <property type="evidence" value="ECO:0007669"/>
    <property type="project" value="InterPro"/>
</dbReference>
<dbReference type="GO" id="GO:0005634">
    <property type="term" value="C:nucleus"/>
    <property type="evidence" value="ECO:0007669"/>
    <property type="project" value="InterPro"/>
</dbReference>
<reference evidence="1" key="1">
    <citation type="submission" date="2021-04" db="EMBL/GenBank/DDBJ databases">
        <authorList>
            <consortium name="Molecular Ecology Group"/>
        </authorList>
    </citation>
    <scope>NUCLEOTIDE SEQUENCE</scope>
</reference>
<protein>
    <submittedName>
        <fullName evidence="1">Uncharacterized protein</fullName>
    </submittedName>
</protein>
<dbReference type="GO" id="GO:0005737">
    <property type="term" value="C:cytoplasm"/>
    <property type="evidence" value="ECO:0007669"/>
    <property type="project" value="TreeGrafter"/>
</dbReference>
<dbReference type="AlphaFoldDB" id="A0A8S3ZM50"/>
<feature type="non-terminal residue" evidence="1">
    <location>
        <position position="174"/>
    </location>
</feature>
<proteinExistence type="predicted"/>